<dbReference type="InterPro" id="IPR012452">
    <property type="entry name" value="DUF1657"/>
</dbReference>
<gene>
    <name evidence="1" type="ORF">LN736_11520</name>
</gene>
<dbReference type="RefSeq" id="WP_150358421.1">
    <property type="nucleotide sequence ID" value="NZ_JAJJPB010000014.1"/>
</dbReference>
<protein>
    <submittedName>
        <fullName evidence="1">DUF1657 domain-containing protein</fullName>
    </submittedName>
</protein>
<evidence type="ECO:0000313" key="2">
    <source>
        <dbReference type="Proteomes" id="UP001165422"/>
    </source>
</evidence>
<dbReference type="EMBL" id="JAJJPB010000014">
    <property type="protein sequence ID" value="MCC9295486.1"/>
    <property type="molecule type" value="Genomic_DNA"/>
</dbReference>
<evidence type="ECO:0000313" key="1">
    <source>
        <dbReference type="EMBL" id="MCC9295486.1"/>
    </source>
</evidence>
<keyword evidence="2" id="KW-1185">Reference proteome</keyword>
<dbReference type="Proteomes" id="UP001165422">
    <property type="component" value="Unassembled WGS sequence"/>
</dbReference>
<name>A0ABS8N727_9CLOT</name>
<comment type="caution">
    <text evidence="1">The sequence shown here is derived from an EMBL/GenBank/DDBJ whole genome shotgun (WGS) entry which is preliminary data.</text>
</comment>
<accession>A0ABS8N727</accession>
<dbReference type="Pfam" id="PF07870">
    <property type="entry name" value="DUF1657"/>
    <property type="match status" value="1"/>
</dbReference>
<reference evidence="1" key="1">
    <citation type="submission" date="2021-11" db="EMBL/GenBank/DDBJ databases">
        <authorList>
            <person name="Qingchun L."/>
            <person name="Dong Z."/>
            <person name="Zongwei Q."/>
            <person name="Jia Z."/>
            <person name="Duotao L."/>
        </authorList>
    </citation>
    <scope>NUCLEOTIDE SEQUENCE</scope>
    <source>
        <strain evidence="1">WLY-B-L2</strain>
    </source>
</reference>
<organism evidence="1 2">
    <name type="scientific">Clostridium aromativorans</name>
    <dbReference type="NCBI Taxonomy" id="2836848"/>
    <lineage>
        <taxon>Bacteria</taxon>
        <taxon>Bacillati</taxon>
        <taxon>Bacillota</taxon>
        <taxon>Clostridia</taxon>
        <taxon>Eubacteriales</taxon>
        <taxon>Clostridiaceae</taxon>
        <taxon>Clostridium</taxon>
    </lineage>
</organism>
<proteinExistence type="predicted"/>
<sequence length="68" mass="7888">MTVGSKVKQTMITLKGAESTLRLYSLQEQDKKAKGIYRESFEAVDGIVQDLKKRIKFLEYEEPQYKSN</sequence>